<dbReference type="PANTHER" id="PTHR45947">
    <property type="entry name" value="SULFOQUINOVOSYL TRANSFERASE SQD2"/>
    <property type="match status" value="1"/>
</dbReference>
<evidence type="ECO:0000259" key="3">
    <source>
        <dbReference type="Pfam" id="PF13439"/>
    </source>
</evidence>
<comment type="caution">
    <text evidence="4">The sequence shown here is derived from an EMBL/GenBank/DDBJ whole genome shotgun (WGS) entry which is preliminary data.</text>
</comment>
<name>A0A839HKN7_9BURK</name>
<dbReference type="Gene3D" id="3.40.50.2000">
    <property type="entry name" value="Glycogen Phosphorylase B"/>
    <property type="match status" value="2"/>
</dbReference>
<dbReference type="AlphaFoldDB" id="A0A839HKN7"/>
<feature type="domain" description="Glycosyl transferase family 1" evidence="2">
    <location>
        <begin position="244"/>
        <end position="380"/>
    </location>
</feature>
<evidence type="ECO:0000259" key="2">
    <source>
        <dbReference type="Pfam" id="PF00534"/>
    </source>
</evidence>
<organism evidence="4 5">
    <name type="scientific">Aquariibacter albus</name>
    <dbReference type="NCBI Taxonomy" id="2759899"/>
    <lineage>
        <taxon>Bacteria</taxon>
        <taxon>Pseudomonadati</taxon>
        <taxon>Pseudomonadota</taxon>
        <taxon>Betaproteobacteria</taxon>
        <taxon>Burkholderiales</taxon>
        <taxon>Sphaerotilaceae</taxon>
        <taxon>Aquariibacter</taxon>
    </lineage>
</organism>
<dbReference type="InterPro" id="IPR050194">
    <property type="entry name" value="Glycosyltransferase_grp1"/>
</dbReference>
<evidence type="ECO:0000256" key="1">
    <source>
        <dbReference type="SAM" id="MobiDB-lite"/>
    </source>
</evidence>
<feature type="region of interest" description="Disordered" evidence="1">
    <location>
        <begin position="1"/>
        <end position="27"/>
    </location>
</feature>
<reference evidence="4 5" key="1">
    <citation type="submission" date="2020-08" db="EMBL/GenBank/DDBJ databases">
        <title>Aquariorum lacteus gen. nov., sp. nov., a new member of the family Comamonadaceae, isolated from freshwater aquarium.</title>
        <authorList>
            <person name="Chun S.-J."/>
        </authorList>
    </citation>
    <scope>NUCLEOTIDE SEQUENCE [LARGE SCALE GENOMIC DNA]</scope>
    <source>
        <strain evidence="4 5">SJAQ100</strain>
    </source>
</reference>
<dbReference type="CDD" id="cd03801">
    <property type="entry name" value="GT4_PimA-like"/>
    <property type="match status" value="1"/>
</dbReference>
<feature type="domain" description="Glycosyltransferase subfamily 4-like N-terminal" evidence="3">
    <location>
        <begin position="61"/>
        <end position="224"/>
    </location>
</feature>
<protein>
    <submittedName>
        <fullName evidence="4">MSMEG_0565 family glycosyltransferase</fullName>
    </submittedName>
</protein>
<dbReference type="PANTHER" id="PTHR45947:SF3">
    <property type="entry name" value="SULFOQUINOVOSYL TRANSFERASE SQD2"/>
    <property type="match status" value="1"/>
</dbReference>
<dbReference type="Pfam" id="PF13439">
    <property type="entry name" value="Glyco_transf_4"/>
    <property type="match status" value="1"/>
</dbReference>
<dbReference type="Pfam" id="PF00534">
    <property type="entry name" value="Glycos_transf_1"/>
    <property type="match status" value="1"/>
</dbReference>
<dbReference type="EMBL" id="JACIVI010000006">
    <property type="protein sequence ID" value="MBB1163095.1"/>
    <property type="molecule type" value="Genomic_DNA"/>
</dbReference>
<dbReference type="InterPro" id="IPR001296">
    <property type="entry name" value="Glyco_trans_1"/>
</dbReference>
<dbReference type="Proteomes" id="UP000586093">
    <property type="component" value="Unassembled WGS sequence"/>
</dbReference>
<sequence length="451" mass="47682">MAEPASERPVGPGRPRRVSRSPGERWHWPASRGTVIEAGAPPAAPGEVLRIGLLTHSVLPRGGVVHSLELAEALTAAGHAVTLFAPAAPGEKLFRTPACTVEEVPVPATPPGATRAMVEARIAGYIAHLRARLAAGARWDLLHAHDGIGANALAELRAQGRIGPWLRTVHHLDRYSDPVIDAFQQRGVREADTLLCVSAHWAGQLARDWGRPAEAVPNGVDLQRFQPAAGPLDALLARRWGLGGGPVVLAVGGIEARKNTARLLEAFLGLRQARPGAQLLIAGGASLLDHGREVAAFRARLEACAAAEARGPWGGPGSPVIVTGPLPDELMPSLYRRADVMALPSLNEGFGLVVLEALASGCPVVVPQNPPFTEYLDPRAEPELAAAVSWCDPLAPETLQAALVQALDRPRPAPPAVCARYAWARSAERHLAVYRAHLARHAAPLPLHLPA</sequence>
<proteinExistence type="predicted"/>
<dbReference type="RefSeq" id="WP_182665680.1">
    <property type="nucleotide sequence ID" value="NZ_JACIVI010000006.1"/>
</dbReference>
<dbReference type="InterPro" id="IPR023986">
    <property type="entry name" value="GlycosylTfrase_MSMEG0565"/>
</dbReference>
<evidence type="ECO:0000313" key="4">
    <source>
        <dbReference type="EMBL" id="MBB1163095.1"/>
    </source>
</evidence>
<evidence type="ECO:0000313" key="5">
    <source>
        <dbReference type="Proteomes" id="UP000586093"/>
    </source>
</evidence>
<keyword evidence="4" id="KW-0808">Transferase</keyword>
<dbReference type="NCBIfam" id="TIGR04047">
    <property type="entry name" value="MSMEG_0565_glyc"/>
    <property type="match status" value="1"/>
</dbReference>
<dbReference type="InterPro" id="IPR028098">
    <property type="entry name" value="Glyco_trans_4-like_N"/>
</dbReference>
<dbReference type="GO" id="GO:0016758">
    <property type="term" value="F:hexosyltransferase activity"/>
    <property type="evidence" value="ECO:0007669"/>
    <property type="project" value="TreeGrafter"/>
</dbReference>
<keyword evidence="5" id="KW-1185">Reference proteome</keyword>
<accession>A0A839HKN7</accession>
<gene>
    <name evidence="4" type="ORF">H4F90_14070</name>
</gene>
<dbReference type="SUPFAM" id="SSF53756">
    <property type="entry name" value="UDP-Glycosyltransferase/glycogen phosphorylase"/>
    <property type="match status" value="1"/>
</dbReference>